<accession>A0A518IME9</accession>
<gene>
    <name evidence="1" type="ORF">Mal33_01950</name>
</gene>
<reference evidence="1 2" key="1">
    <citation type="submission" date="2019-02" db="EMBL/GenBank/DDBJ databases">
        <title>Deep-cultivation of Planctomycetes and their phenomic and genomic characterization uncovers novel biology.</title>
        <authorList>
            <person name="Wiegand S."/>
            <person name="Jogler M."/>
            <person name="Boedeker C."/>
            <person name="Pinto D."/>
            <person name="Vollmers J."/>
            <person name="Rivas-Marin E."/>
            <person name="Kohn T."/>
            <person name="Peeters S.H."/>
            <person name="Heuer A."/>
            <person name="Rast P."/>
            <person name="Oberbeckmann S."/>
            <person name="Bunk B."/>
            <person name="Jeske O."/>
            <person name="Meyerdierks A."/>
            <person name="Storesund J.E."/>
            <person name="Kallscheuer N."/>
            <person name="Luecker S."/>
            <person name="Lage O.M."/>
            <person name="Pohl T."/>
            <person name="Merkel B.J."/>
            <person name="Hornburger P."/>
            <person name="Mueller R.-W."/>
            <person name="Bruemmer F."/>
            <person name="Labrenz M."/>
            <person name="Spormann A.M."/>
            <person name="Op den Camp H."/>
            <person name="Overmann J."/>
            <person name="Amann R."/>
            <person name="Jetten M.S.M."/>
            <person name="Mascher T."/>
            <person name="Medema M.H."/>
            <person name="Devos D.P."/>
            <person name="Kaster A.-K."/>
            <person name="Ovreas L."/>
            <person name="Rohde M."/>
            <person name="Galperin M.Y."/>
            <person name="Jogler C."/>
        </authorList>
    </citation>
    <scope>NUCLEOTIDE SEQUENCE [LARGE SCALE GENOMIC DNA]</scope>
    <source>
        <strain evidence="1 2">Mal33</strain>
    </source>
</reference>
<sequence length="55" mass="6192">MGEGRGRTNPAPEIAVAVQSSSVQLSFNEDVAISCRTIYFNKPRMEVKYFVLLRD</sequence>
<evidence type="ECO:0000313" key="2">
    <source>
        <dbReference type="Proteomes" id="UP000316770"/>
    </source>
</evidence>
<name>A0A518IME9_9BACT</name>
<organism evidence="1 2">
    <name type="scientific">Rosistilla oblonga</name>
    <dbReference type="NCBI Taxonomy" id="2527990"/>
    <lineage>
        <taxon>Bacteria</taxon>
        <taxon>Pseudomonadati</taxon>
        <taxon>Planctomycetota</taxon>
        <taxon>Planctomycetia</taxon>
        <taxon>Pirellulales</taxon>
        <taxon>Pirellulaceae</taxon>
        <taxon>Rosistilla</taxon>
    </lineage>
</organism>
<keyword evidence="2" id="KW-1185">Reference proteome</keyword>
<proteinExistence type="predicted"/>
<dbReference type="Proteomes" id="UP000316770">
    <property type="component" value="Chromosome"/>
</dbReference>
<dbReference type="AlphaFoldDB" id="A0A518IME9"/>
<protein>
    <submittedName>
        <fullName evidence="1">Uncharacterized protein</fullName>
    </submittedName>
</protein>
<dbReference type="EMBL" id="CP036318">
    <property type="protein sequence ID" value="QDV54245.1"/>
    <property type="molecule type" value="Genomic_DNA"/>
</dbReference>
<evidence type="ECO:0000313" key="1">
    <source>
        <dbReference type="EMBL" id="QDV54245.1"/>
    </source>
</evidence>